<name>A0A2X3GMC5_9HELI</name>
<feature type="domain" description="Flagellar basal-body/hook protein C-terminal" evidence="6">
    <location>
        <begin position="427"/>
        <end position="462"/>
    </location>
</feature>
<evidence type="ECO:0000259" key="5">
    <source>
        <dbReference type="Pfam" id="PF00460"/>
    </source>
</evidence>
<dbReference type="Proteomes" id="UP000250166">
    <property type="component" value="Unassembled WGS sequence"/>
</dbReference>
<keyword evidence="8" id="KW-0282">Flagellum</keyword>
<proteinExistence type="inferred from homology"/>
<comment type="similarity">
    <text evidence="2 4">Belongs to the flagella basal body rod proteins family.</text>
</comment>
<keyword evidence="3 4" id="KW-0975">Bacterial flagellum</keyword>
<evidence type="ECO:0000256" key="2">
    <source>
        <dbReference type="ARBA" id="ARBA00009677"/>
    </source>
</evidence>
<dbReference type="NCBIfam" id="TIGR03506">
    <property type="entry name" value="FlgEFG_subfam"/>
    <property type="match status" value="1"/>
</dbReference>
<reference evidence="8 9" key="1">
    <citation type="submission" date="2018-06" db="EMBL/GenBank/DDBJ databases">
        <authorList>
            <consortium name="Pathogen Informatics"/>
            <person name="Doyle S."/>
        </authorList>
    </citation>
    <scope>NUCLEOTIDE SEQUENCE [LARGE SCALE GENOMIC DNA]</scope>
    <source>
        <strain evidence="8 9">NCTC13102</strain>
    </source>
</reference>
<feature type="domain" description="Flagellar basal body rod protein N-terminal" evidence="5">
    <location>
        <begin position="210"/>
        <end position="236"/>
    </location>
</feature>
<feature type="domain" description="Flagellar hook protein FlgE/F/G-like D1" evidence="7">
    <location>
        <begin position="307"/>
        <end position="349"/>
    </location>
</feature>
<organism evidence="8 9">
    <name type="scientific">Helicobacter fennelliae</name>
    <dbReference type="NCBI Taxonomy" id="215"/>
    <lineage>
        <taxon>Bacteria</taxon>
        <taxon>Pseudomonadati</taxon>
        <taxon>Campylobacterota</taxon>
        <taxon>Epsilonproteobacteria</taxon>
        <taxon>Campylobacterales</taxon>
        <taxon>Helicobacteraceae</taxon>
        <taxon>Helicobacter</taxon>
    </lineage>
</organism>
<dbReference type="InterPro" id="IPR020013">
    <property type="entry name" value="Flagellar_FlgE/F/G"/>
</dbReference>
<accession>A0A2X3GMC5</accession>
<evidence type="ECO:0000313" key="8">
    <source>
        <dbReference type="EMBL" id="SQC36270.1"/>
    </source>
</evidence>
<dbReference type="InterPro" id="IPR019776">
    <property type="entry name" value="Flagellar_basal_body_rod_CS"/>
</dbReference>
<comment type="subcellular location">
    <subcellularLocation>
        <location evidence="1 4">Bacterial flagellum basal body</location>
    </subcellularLocation>
</comment>
<gene>
    <name evidence="8" type="primary">flgG_1_2</name>
    <name evidence="8" type="ORF">NCTC13102_02080</name>
</gene>
<dbReference type="Pfam" id="PF22692">
    <property type="entry name" value="LlgE_F_G_D1"/>
    <property type="match status" value="1"/>
</dbReference>
<evidence type="ECO:0000313" key="9">
    <source>
        <dbReference type="Proteomes" id="UP000250166"/>
    </source>
</evidence>
<dbReference type="GO" id="GO:0009425">
    <property type="term" value="C:bacterial-type flagellum basal body"/>
    <property type="evidence" value="ECO:0007669"/>
    <property type="project" value="UniProtKB-SubCell"/>
</dbReference>
<dbReference type="PANTHER" id="PTHR30435:SF19">
    <property type="entry name" value="FLAGELLAR BASAL-BODY ROD PROTEIN FLGG"/>
    <property type="match status" value="1"/>
</dbReference>
<dbReference type="AlphaFoldDB" id="A0A2X3GMC5"/>
<dbReference type="Pfam" id="PF00460">
    <property type="entry name" value="Flg_bb_rod"/>
    <property type="match status" value="1"/>
</dbReference>
<keyword evidence="8" id="KW-0966">Cell projection</keyword>
<dbReference type="PROSITE" id="PS00588">
    <property type="entry name" value="FLAGELLA_BB_ROD"/>
    <property type="match status" value="1"/>
</dbReference>
<dbReference type="InterPro" id="IPR010930">
    <property type="entry name" value="Flg_bb/hook_C_dom"/>
</dbReference>
<dbReference type="Pfam" id="PF06429">
    <property type="entry name" value="Flg_bbr_C"/>
    <property type="match status" value="1"/>
</dbReference>
<dbReference type="GO" id="GO:0071978">
    <property type="term" value="P:bacterial-type flagellum-dependent swarming motility"/>
    <property type="evidence" value="ECO:0007669"/>
    <property type="project" value="TreeGrafter"/>
</dbReference>
<dbReference type="SUPFAM" id="SSF117143">
    <property type="entry name" value="Flagellar hook protein flgE"/>
    <property type="match status" value="1"/>
</dbReference>
<dbReference type="InterPro" id="IPR053967">
    <property type="entry name" value="LlgE_F_G-like_D1"/>
</dbReference>
<protein>
    <submittedName>
        <fullName evidence="8">Flagellar basal-body rod protein</fullName>
    </submittedName>
</protein>
<dbReference type="InterPro" id="IPR037925">
    <property type="entry name" value="FlgE/F/G-like"/>
</dbReference>
<dbReference type="EMBL" id="UAWL01000018">
    <property type="protein sequence ID" value="SQC36270.1"/>
    <property type="molecule type" value="Genomic_DNA"/>
</dbReference>
<evidence type="ECO:0000259" key="6">
    <source>
        <dbReference type="Pfam" id="PF06429"/>
    </source>
</evidence>
<evidence type="ECO:0000256" key="3">
    <source>
        <dbReference type="ARBA" id="ARBA00023143"/>
    </source>
</evidence>
<dbReference type="PANTHER" id="PTHR30435">
    <property type="entry name" value="FLAGELLAR PROTEIN"/>
    <property type="match status" value="1"/>
</dbReference>
<evidence type="ECO:0000259" key="7">
    <source>
        <dbReference type="Pfam" id="PF22692"/>
    </source>
</evidence>
<keyword evidence="8" id="KW-0969">Cilium</keyword>
<evidence type="ECO:0000256" key="4">
    <source>
        <dbReference type="RuleBase" id="RU362116"/>
    </source>
</evidence>
<dbReference type="InterPro" id="IPR001444">
    <property type="entry name" value="Flag_bb_rod_N"/>
</dbReference>
<evidence type="ECO:0000256" key="1">
    <source>
        <dbReference type="ARBA" id="ARBA00004117"/>
    </source>
</evidence>
<sequence>MNNYGFVGGSALLYHFKNDEVLSQDGAFTPSGLPDTQLMDKIYYNAYIGVDFVPLLRAMQTAQIQFGALSSIERKRRLSGLGAFHHAMGYEGGFKLQYKGFGLEESYYFGDGQMYYYSEYGENFYDGLPFYRADRFNRVNVFYEYRNNWLKANLSFMFFSLPQTFALQQMLTLSIDTHRLLVNNIWHINCLDSAILCKDTKMINGYYSTTGGMITQFNRLDVISNNLANLNTNGFKRDDVVVGDFLRLYKQTQDTLPIKDHTRAAAQYQNRNLNRVPNISEEYTEFETGAIAQTDNPLDFALQKPNTYFAIQTPDGIRYTKDGSFTIDNDGFLSTKQGYRVLSRAGIESEGGILIAQGLQVEADKNGNLYFRNPGNEEINAPIAGGSLAIVSFDNPKYLQKVGDNLFKYPDERLDDRIIAIDNGSLVQGFVEKSNVNAVKEMSALIETNRLVDMYSRAMRTYMDDFAPEAISKLAVRA</sequence>